<dbReference type="GO" id="GO:0004497">
    <property type="term" value="F:monooxygenase activity"/>
    <property type="evidence" value="ECO:0007669"/>
    <property type="project" value="UniProtKB-KW"/>
</dbReference>
<sequence length="91" mass="10360">MGVHLTGLLICRDDIEAATVERELPEHIRRTRDEVGCRSFDVTRRSGTLVWDVAESFVDEAAFAAHQRRVASSDWGSVTAGIERRYEVRRD</sequence>
<dbReference type="RefSeq" id="WP_179568400.1">
    <property type="nucleotide sequence ID" value="NZ_JACBZY010000001.1"/>
</dbReference>
<reference evidence="2 3" key="1">
    <citation type="submission" date="2020-07" db="EMBL/GenBank/DDBJ databases">
        <title>Sequencing the genomes of 1000 actinobacteria strains.</title>
        <authorList>
            <person name="Klenk H.-P."/>
        </authorList>
    </citation>
    <scope>NUCLEOTIDE SEQUENCE [LARGE SCALE GENOMIC DNA]</scope>
    <source>
        <strain evidence="2 3">DSM 23141</strain>
    </source>
</reference>
<dbReference type="InterPro" id="IPR011008">
    <property type="entry name" value="Dimeric_a/b-barrel"/>
</dbReference>
<keyword evidence="2" id="KW-0503">Monooxygenase</keyword>
<comment type="caution">
    <text evidence="2">The sequence shown here is derived from an EMBL/GenBank/DDBJ whole genome shotgun (WGS) entry which is preliminary data.</text>
</comment>
<evidence type="ECO:0000313" key="2">
    <source>
        <dbReference type="EMBL" id="NYG99908.1"/>
    </source>
</evidence>
<dbReference type="Pfam" id="PF03992">
    <property type="entry name" value="ABM"/>
    <property type="match status" value="1"/>
</dbReference>
<keyword evidence="2" id="KW-0560">Oxidoreductase</keyword>
<feature type="domain" description="ABM" evidence="1">
    <location>
        <begin position="17"/>
        <end position="70"/>
    </location>
</feature>
<accession>A0A852YL32</accession>
<dbReference type="EMBL" id="JACBZY010000001">
    <property type="protein sequence ID" value="NYG99908.1"/>
    <property type="molecule type" value="Genomic_DNA"/>
</dbReference>
<organism evidence="2 3">
    <name type="scientific">Schumannella luteola</name>
    <dbReference type="NCBI Taxonomy" id="472059"/>
    <lineage>
        <taxon>Bacteria</taxon>
        <taxon>Bacillati</taxon>
        <taxon>Actinomycetota</taxon>
        <taxon>Actinomycetes</taxon>
        <taxon>Micrococcales</taxon>
        <taxon>Microbacteriaceae</taxon>
        <taxon>Schumannella</taxon>
    </lineage>
</organism>
<dbReference type="InterPro" id="IPR007138">
    <property type="entry name" value="ABM_dom"/>
</dbReference>
<keyword evidence="3" id="KW-1185">Reference proteome</keyword>
<gene>
    <name evidence="2" type="ORF">BJ979_002534</name>
</gene>
<evidence type="ECO:0000313" key="3">
    <source>
        <dbReference type="Proteomes" id="UP000553888"/>
    </source>
</evidence>
<name>A0A852YL32_9MICO</name>
<protein>
    <submittedName>
        <fullName evidence="2">Quinol monooxygenase YgiN</fullName>
    </submittedName>
</protein>
<dbReference type="SUPFAM" id="SSF54909">
    <property type="entry name" value="Dimeric alpha+beta barrel"/>
    <property type="match status" value="1"/>
</dbReference>
<dbReference type="Proteomes" id="UP000553888">
    <property type="component" value="Unassembled WGS sequence"/>
</dbReference>
<evidence type="ECO:0000259" key="1">
    <source>
        <dbReference type="Pfam" id="PF03992"/>
    </source>
</evidence>
<dbReference type="Gene3D" id="3.30.70.100">
    <property type="match status" value="1"/>
</dbReference>
<dbReference type="AlphaFoldDB" id="A0A852YL32"/>
<proteinExistence type="predicted"/>